<name>A0A7J6NE58_PEROL</name>
<feature type="region of interest" description="Disordered" evidence="1">
    <location>
        <begin position="79"/>
        <end position="98"/>
    </location>
</feature>
<dbReference type="OrthoDB" id="10548734at2759"/>
<proteinExistence type="predicted"/>
<organism evidence="2 3">
    <name type="scientific">Perkinsus olseni</name>
    <name type="common">Perkinsus atlanticus</name>
    <dbReference type="NCBI Taxonomy" id="32597"/>
    <lineage>
        <taxon>Eukaryota</taxon>
        <taxon>Sar</taxon>
        <taxon>Alveolata</taxon>
        <taxon>Perkinsozoa</taxon>
        <taxon>Perkinsea</taxon>
        <taxon>Perkinsida</taxon>
        <taxon>Perkinsidae</taxon>
        <taxon>Perkinsus</taxon>
    </lineage>
</organism>
<accession>A0A7J6NE58</accession>
<dbReference type="Proteomes" id="UP000541610">
    <property type="component" value="Unassembled WGS sequence"/>
</dbReference>
<sequence>MQLLFFCGIASARSTWEFVDDNNENGSGYRQRTPPLLDSAKVITIAKARKRISDRWTVLHAPRNPPSSAVNCIPAVEEGTADGQESSAAKLSHPHPGGKSMAIALSGSEDVRGGGGTTTDGAGDLKPATSRRSTTGRLERALGQLNSEQLLTLWSELMGAAVEVARGLQWLDQQLTQYYTPDDDDHSIVASSGKKDGADPRGQRAAASVMLHDRHRECVLNAAKYPQLQQNRSSLQRSWTKWSQSELVALVSRMCSVSHYCFGW</sequence>
<reference evidence="2 3" key="1">
    <citation type="submission" date="2020-04" db="EMBL/GenBank/DDBJ databases">
        <title>Perkinsus olseni comparative genomics.</title>
        <authorList>
            <person name="Bogema D.R."/>
        </authorList>
    </citation>
    <scope>NUCLEOTIDE SEQUENCE [LARGE SCALE GENOMIC DNA]</scope>
    <source>
        <strain evidence="2">00978-12</strain>
    </source>
</reference>
<evidence type="ECO:0000256" key="1">
    <source>
        <dbReference type="SAM" id="MobiDB-lite"/>
    </source>
</evidence>
<dbReference type="AlphaFoldDB" id="A0A7J6NE58"/>
<evidence type="ECO:0000313" key="2">
    <source>
        <dbReference type="EMBL" id="KAF4681780.1"/>
    </source>
</evidence>
<protein>
    <submittedName>
        <fullName evidence="2">Uncharacterized protein</fullName>
    </submittedName>
</protein>
<comment type="caution">
    <text evidence="2">The sequence shown here is derived from an EMBL/GenBank/DDBJ whole genome shotgun (WGS) entry which is preliminary data.</text>
</comment>
<feature type="region of interest" description="Disordered" evidence="1">
    <location>
        <begin position="107"/>
        <end position="135"/>
    </location>
</feature>
<evidence type="ECO:0000313" key="3">
    <source>
        <dbReference type="Proteomes" id="UP000541610"/>
    </source>
</evidence>
<gene>
    <name evidence="2" type="ORF">FOZ60_011562</name>
</gene>
<dbReference type="EMBL" id="JABANP010000485">
    <property type="protein sequence ID" value="KAF4681780.1"/>
    <property type="molecule type" value="Genomic_DNA"/>
</dbReference>